<dbReference type="Pfam" id="PF00278">
    <property type="entry name" value="Orn_DAP_Arg_deC"/>
    <property type="match status" value="1"/>
</dbReference>
<evidence type="ECO:0000313" key="5">
    <source>
        <dbReference type="Proteomes" id="UP000202031"/>
    </source>
</evidence>
<dbReference type="SUPFAM" id="SSF50621">
    <property type="entry name" value="Alanine racemase C-terminal domain-like"/>
    <property type="match status" value="1"/>
</dbReference>
<evidence type="ECO:0000313" key="4">
    <source>
        <dbReference type="EMBL" id="ARQ96986.1"/>
    </source>
</evidence>
<dbReference type="PRINTS" id="PR01182">
    <property type="entry name" value="ORNDCRBXLASE"/>
</dbReference>
<dbReference type="GeneID" id="46920686"/>
<evidence type="ECO:0000256" key="1">
    <source>
        <dbReference type="ARBA" id="ARBA00001933"/>
    </source>
</evidence>
<dbReference type="EMBL" id="CP015578">
    <property type="protein sequence ID" value="ARQ96986.1"/>
    <property type="molecule type" value="Genomic_DNA"/>
</dbReference>
<proteinExistence type="predicted"/>
<dbReference type="GO" id="GO:0008836">
    <property type="term" value="F:diaminopimelate decarboxylase activity"/>
    <property type="evidence" value="ECO:0007669"/>
    <property type="project" value="TreeGrafter"/>
</dbReference>
<gene>
    <name evidence="4" type="ORF">CLAN_0215</name>
</gene>
<dbReference type="RefSeq" id="WP_100590376.1">
    <property type="nucleotide sequence ID" value="NZ_CP015578.1"/>
</dbReference>
<evidence type="ECO:0000256" key="2">
    <source>
        <dbReference type="ARBA" id="ARBA00022898"/>
    </source>
</evidence>
<protein>
    <submittedName>
        <fullName evidence="4">Ornithine/diaminopimelate decarboxylase</fullName>
    </submittedName>
</protein>
<name>A0A1X9SL61_9BACT</name>
<dbReference type="PANTHER" id="PTHR43727">
    <property type="entry name" value="DIAMINOPIMELATE DECARBOXYLASE"/>
    <property type="match status" value="1"/>
</dbReference>
<evidence type="ECO:0000259" key="3">
    <source>
        <dbReference type="Pfam" id="PF00278"/>
    </source>
</evidence>
<dbReference type="PANTHER" id="PTHR43727:SF2">
    <property type="entry name" value="GROUP IV DECARBOXYLASE"/>
    <property type="match status" value="1"/>
</dbReference>
<accession>A0A1X9SL61</accession>
<dbReference type="AlphaFoldDB" id="A0A1X9SL61"/>
<dbReference type="GO" id="GO:0006596">
    <property type="term" value="P:polyamine biosynthetic process"/>
    <property type="evidence" value="ECO:0007669"/>
    <property type="project" value="InterPro"/>
</dbReference>
<feature type="domain" description="Orn/DAP/Arg decarboxylase 2 C-terminal" evidence="3">
    <location>
        <begin position="225"/>
        <end position="323"/>
    </location>
</feature>
<dbReference type="InterPro" id="IPR029066">
    <property type="entry name" value="PLP-binding_barrel"/>
</dbReference>
<comment type="cofactor">
    <cofactor evidence="1">
        <name>pyridoxal 5'-phosphate</name>
        <dbReference type="ChEBI" id="CHEBI:597326"/>
    </cofactor>
</comment>
<sequence length="366" mass="41428">MIEKTAHNYINSSLNSPAFVFDIDILKEHLNIVKNALWPFKLCYAMKANPLLVGIVEPFVERIEVCSEGEFEICKAYKIPAKKIFYTGVLKSLDGVKSALEYGVRLFNIESQSQLEMIKNLDKSVGVFLRLSSDNHFGIDENLIFEILKDDSLDILGLHYFAGTFRDKKWHFDIARLSKFLSKYKFKELEYGAGLGVAYFDGEKDSVNLETLKNDLESFKIPVCVELGRYLVAKCGFYASKVGDVKTSQNVNYAILDGGMNHLNYYGQMMGMKNPIILNSSDKNLIKAYTLCGPICSTNDVITRSAELNELKIGDILCFLNTGAYSSTEASYLFLSRDLPSIYIYENGKFELIREPKNTYNLNMKG</sequence>
<organism evidence="4 5">
    <name type="scientific">Campylobacter lanienae NCTC 13004</name>
    <dbReference type="NCBI Taxonomy" id="1031753"/>
    <lineage>
        <taxon>Bacteria</taxon>
        <taxon>Pseudomonadati</taxon>
        <taxon>Campylobacterota</taxon>
        <taxon>Epsilonproteobacteria</taxon>
        <taxon>Campylobacterales</taxon>
        <taxon>Campylobacteraceae</taxon>
        <taxon>Campylobacter</taxon>
    </lineage>
</organism>
<reference evidence="5" key="2">
    <citation type="journal article" date="2017" name="Genome Biol. Evol.">
        <title>Comparative genomic analysis identifies a Campylobacter clade deficient in selenium metabolism.</title>
        <authorList>
            <person name="Miller W.G."/>
            <person name="Yee E."/>
            <person name="Lopes B.S."/>
            <person name="Chapman M.H."/>
            <person name="Huynh S."/>
            <person name="Bono J.L."/>
            <person name="Parker C.T."/>
            <person name="Strachan N.J.C."/>
            <person name="Forbes K.J."/>
        </authorList>
    </citation>
    <scope>NUCLEOTIDE SEQUENCE [LARGE SCALE GENOMIC DNA]</scope>
    <source>
        <strain evidence="5">NCTC 13004</strain>
    </source>
</reference>
<dbReference type="InterPro" id="IPR022643">
    <property type="entry name" value="De-COase2_C"/>
</dbReference>
<dbReference type="Gene3D" id="2.40.37.10">
    <property type="entry name" value="Lyase, Ornithine Decarboxylase, Chain A, domain 1"/>
    <property type="match status" value="1"/>
</dbReference>
<reference evidence="5" key="1">
    <citation type="journal article" date="2017" name="Genome Biol. Evol.">
        <title>Comparative Genomic Analysis Identifies a Campylobacter Clade Deficient in Selenium Metabolism.</title>
        <authorList>
            <person name="Miller W.G."/>
            <person name="Yee E."/>
            <person name="Lopes B.S."/>
            <person name="Chapman M.H."/>
            <person name="Huynh S."/>
            <person name="Bono J.L."/>
            <person name="Parker C.T."/>
            <person name="Strachan N.J.C."/>
            <person name="Forbes K.J."/>
        </authorList>
    </citation>
    <scope>NUCLEOTIDE SEQUENCE [LARGE SCALE GENOMIC DNA]</scope>
    <source>
        <strain evidence="5">NCTC 13004</strain>
    </source>
</reference>
<dbReference type="Proteomes" id="UP000202031">
    <property type="component" value="Chromosome"/>
</dbReference>
<keyword evidence="2" id="KW-0663">Pyridoxal phosphate</keyword>
<dbReference type="Gene3D" id="3.20.20.10">
    <property type="entry name" value="Alanine racemase"/>
    <property type="match status" value="1"/>
</dbReference>
<dbReference type="GO" id="GO:0009089">
    <property type="term" value="P:lysine biosynthetic process via diaminopimelate"/>
    <property type="evidence" value="ECO:0007669"/>
    <property type="project" value="TreeGrafter"/>
</dbReference>
<dbReference type="InterPro" id="IPR002433">
    <property type="entry name" value="Orn_de-COase"/>
</dbReference>
<dbReference type="InterPro" id="IPR009006">
    <property type="entry name" value="Ala_racemase/Decarboxylase_C"/>
</dbReference>
<dbReference type="SUPFAM" id="SSF51419">
    <property type="entry name" value="PLP-binding barrel"/>
    <property type="match status" value="1"/>
</dbReference>
<dbReference type="KEGG" id="clx:CLAN_0215"/>